<evidence type="ECO:0000259" key="8">
    <source>
        <dbReference type="PROSITE" id="PS51782"/>
    </source>
</evidence>
<dbReference type="EMBL" id="PIPQ01000004">
    <property type="protein sequence ID" value="RUO40058.1"/>
    <property type="molecule type" value="Genomic_DNA"/>
</dbReference>
<evidence type="ECO:0000256" key="5">
    <source>
        <dbReference type="ARBA" id="ARBA00022801"/>
    </source>
</evidence>
<evidence type="ECO:0000256" key="1">
    <source>
        <dbReference type="ARBA" id="ARBA00001947"/>
    </source>
</evidence>
<dbReference type="OrthoDB" id="9805070at2"/>
<organism evidence="9 10">
    <name type="scientific">Aliidiomarina taiwanensis</name>
    <dbReference type="NCBI Taxonomy" id="946228"/>
    <lineage>
        <taxon>Bacteria</taxon>
        <taxon>Pseudomonadati</taxon>
        <taxon>Pseudomonadota</taxon>
        <taxon>Gammaproteobacteria</taxon>
        <taxon>Alteromonadales</taxon>
        <taxon>Idiomarinaceae</taxon>
        <taxon>Aliidiomarina</taxon>
    </lineage>
</organism>
<dbReference type="InterPro" id="IPR007340">
    <property type="entry name" value="LysM_Opacity-associatedA"/>
</dbReference>
<dbReference type="PANTHER" id="PTHR21666:SF288">
    <property type="entry name" value="CELL DIVISION PROTEIN YTFB"/>
    <property type="match status" value="1"/>
</dbReference>
<evidence type="ECO:0000256" key="4">
    <source>
        <dbReference type="ARBA" id="ARBA00022723"/>
    </source>
</evidence>
<dbReference type="InterPro" id="IPR016047">
    <property type="entry name" value="M23ase_b-sheet_dom"/>
</dbReference>
<dbReference type="PANTHER" id="PTHR21666">
    <property type="entry name" value="PEPTIDASE-RELATED"/>
    <property type="match status" value="1"/>
</dbReference>
<dbReference type="RefSeq" id="WP_126757541.1">
    <property type="nucleotide sequence ID" value="NZ_PIPQ01000004.1"/>
</dbReference>
<evidence type="ECO:0000256" key="7">
    <source>
        <dbReference type="ARBA" id="ARBA00023049"/>
    </source>
</evidence>
<dbReference type="InterPro" id="IPR018392">
    <property type="entry name" value="LysM"/>
</dbReference>
<keyword evidence="3" id="KW-0645">Protease</keyword>
<evidence type="ECO:0000313" key="9">
    <source>
        <dbReference type="EMBL" id="RUO40058.1"/>
    </source>
</evidence>
<dbReference type="GO" id="GO:0042834">
    <property type="term" value="F:peptidoglycan binding"/>
    <property type="evidence" value="ECO:0007669"/>
    <property type="project" value="InterPro"/>
</dbReference>
<feature type="domain" description="LysM" evidence="8">
    <location>
        <begin position="79"/>
        <end position="126"/>
    </location>
</feature>
<dbReference type="Proteomes" id="UP000286976">
    <property type="component" value="Unassembled WGS sequence"/>
</dbReference>
<keyword evidence="4" id="KW-0479">Metal-binding</keyword>
<accession>A0A432X1B9</accession>
<dbReference type="Pfam" id="PF04225">
    <property type="entry name" value="LysM_OapA"/>
    <property type="match status" value="1"/>
</dbReference>
<dbReference type="GO" id="GO:0046872">
    <property type="term" value="F:metal ion binding"/>
    <property type="evidence" value="ECO:0007669"/>
    <property type="project" value="UniProtKB-KW"/>
</dbReference>
<dbReference type="Gene3D" id="3.10.450.350">
    <property type="match status" value="2"/>
</dbReference>
<dbReference type="GO" id="GO:0006508">
    <property type="term" value="P:proteolysis"/>
    <property type="evidence" value="ECO:0007669"/>
    <property type="project" value="UniProtKB-KW"/>
</dbReference>
<evidence type="ECO:0000256" key="6">
    <source>
        <dbReference type="ARBA" id="ARBA00022833"/>
    </source>
</evidence>
<proteinExistence type="predicted"/>
<dbReference type="PROSITE" id="PS51782">
    <property type="entry name" value="LYSM"/>
    <property type="match status" value="1"/>
</dbReference>
<keyword evidence="6" id="KW-0862">Zinc</keyword>
<comment type="caution">
    <text evidence="9">The sequence shown here is derived from an EMBL/GenBank/DDBJ whole genome shotgun (WGS) entry which is preliminary data.</text>
</comment>
<dbReference type="InterPro" id="IPR013731">
    <property type="entry name" value="OapA_N"/>
</dbReference>
<dbReference type="CDD" id="cd12797">
    <property type="entry name" value="M23_peptidase"/>
    <property type="match status" value="1"/>
</dbReference>
<dbReference type="InterPro" id="IPR050570">
    <property type="entry name" value="Cell_wall_metabolism_enzyme"/>
</dbReference>
<comment type="subcellular location">
    <subcellularLocation>
        <location evidence="2">Cell envelope</location>
    </subcellularLocation>
</comment>
<dbReference type="AlphaFoldDB" id="A0A432X1B9"/>
<evidence type="ECO:0000313" key="10">
    <source>
        <dbReference type="Proteomes" id="UP000286976"/>
    </source>
</evidence>
<dbReference type="GO" id="GO:0030313">
    <property type="term" value="C:cell envelope"/>
    <property type="evidence" value="ECO:0007669"/>
    <property type="project" value="UniProtKB-SubCell"/>
</dbReference>
<dbReference type="Pfam" id="PF01551">
    <property type="entry name" value="Peptidase_M23"/>
    <property type="match status" value="1"/>
</dbReference>
<dbReference type="InterPro" id="IPR045834">
    <property type="entry name" value="Csd3_N2"/>
</dbReference>
<dbReference type="Gene3D" id="2.70.70.10">
    <property type="entry name" value="Glucose Permease (Domain IIA)"/>
    <property type="match status" value="1"/>
</dbReference>
<dbReference type="SUPFAM" id="SSF51261">
    <property type="entry name" value="Duplicated hybrid motif"/>
    <property type="match status" value="1"/>
</dbReference>
<protein>
    <submittedName>
        <fullName evidence="9">Peptidase M23</fullName>
    </submittedName>
</protein>
<sequence length="438" mass="49337">MVKPIQNVVRRLPRRHKITISGISALLLILLIWPSERASASRNVAAQESLYELGKRYPLPLDIALPEGAETPEQTVTWLEYEIKSGDSLARIFSSLGFSAQQLYRLTQADTDNLLRRVHPGDTLQIAKNPENNIVELRYVLNTTDTFVLRAAEGTSDFVAHMETKEFESREEFTQATITSNFWNAGVEAGLTQSQIMSLAELFGWDIDFALDIRQGDRFAVIFEKKYVDGEYVGTGHIIAAEFINQDEVFRAVRHNNGNYYTPEGKNMRKSFLRAPVHFTRVSSSFNPRRLHPVTGRVSPHNGIDYAAATGTPVMAAGDGKVIASAYNNLNGHYVFIQHGERYVTKYLHLSRRHVSRGDRIRQGQLIGRVGATGRVTGPHLHYEFLVDGSHRNPRTVNLPQAESLPASELASFTHFAEQKMAMLESRQRIFLAYHNAD</sequence>
<dbReference type="Pfam" id="PF19425">
    <property type="entry name" value="Csd3_N2"/>
    <property type="match status" value="1"/>
</dbReference>
<dbReference type="GO" id="GO:0004222">
    <property type="term" value="F:metalloendopeptidase activity"/>
    <property type="evidence" value="ECO:0007669"/>
    <property type="project" value="TreeGrafter"/>
</dbReference>
<evidence type="ECO:0000256" key="2">
    <source>
        <dbReference type="ARBA" id="ARBA00004196"/>
    </source>
</evidence>
<keyword evidence="7" id="KW-0482">Metalloprotease</keyword>
<keyword evidence="10" id="KW-1185">Reference proteome</keyword>
<keyword evidence="5" id="KW-0378">Hydrolase</keyword>
<comment type="cofactor">
    <cofactor evidence="1">
        <name>Zn(2+)</name>
        <dbReference type="ChEBI" id="CHEBI:29105"/>
    </cofactor>
</comment>
<name>A0A432X1B9_9GAMM</name>
<dbReference type="FunFam" id="2.70.70.10:FF:000002">
    <property type="entry name" value="Murein DD-endopeptidase MepM"/>
    <property type="match status" value="1"/>
</dbReference>
<gene>
    <name evidence="9" type="ORF">CWE15_07885</name>
</gene>
<dbReference type="InterPro" id="IPR011055">
    <property type="entry name" value="Dup_hybrid_motif"/>
</dbReference>
<reference evidence="9 10" key="1">
    <citation type="journal article" date="2011" name="Front. Microbiol.">
        <title>Genomic signatures of strain selection and enhancement in Bacillus atrophaeus var. globigii, a historical biowarfare simulant.</title>
        <authorList>
            <person name="Gibbons H.S."/>
            <person name="Broomall S.M."/>
            <person name="McNew L.A."/>
            <person name="Daligault H."/>
            <person name="Chapman C."/>
            <person name="Bruce D."/>
            <person name="Karavis M."/>
            <person name="Krepps M."/>
            <person name="McGregor P.A."/>
            <person name="Hong C."/>
            <person name="Park K.H."/>
            <person name="Akmal A."/>
            <person name="Feldman A."/>
            <person name="Lin J.S."/>
            <person name="Chang W.E."/>
            <person name="Higgs B.W."/>
            <person name="Demirev P."/>
            <person name="Lindquist J."/>
            <person name="Liem A."/>
            <person name="Fochler E."/>
            <person name="Read T.D."/>
            <person name="Tapia R."/>
            <person name="Johnson S."/>
            <person name="Bishop-Lilly K.A."/>
            <person name="Detter C."/>
            <person name="Han C."/>
            <person name="Sozhamannan S."/>
            <person name="Rosenzweig C.N."/>
            <person name="Skowronski E.W."/>
        </authorList>
    </citation>
    <scope>NUCLEOTIDE SEQUENCE [LARGE SCALE GENOMIC DNA]</scope>
    <source>
        <strain evidence="9 10">AIT1</strain>
    </source>
</reference>
<dbReference type="Pfam" id="PF08525">
    <property type="entry name" value="OapA_N"/>
    <property type="match status" value="1"/>
</dbReference>
<evidence type="ECO:0000256" key="3">
    <source>
        <dbReference type="ARBA" id="ARBA00022670"/>
    </source>
</evidence>